<protein>
    <submittedName>
        <fullName evidence="1">Glutathione transferase GTE1</fullName>
    </submittedName>
</protein>
<accession>A0ACB8U5X4</accession>
<keyword evidence="1" id="KW-0808">Transferase</keyword>
<keyword evidence="2" id="KW-1185">Reference proteome</keyword>
<organism evidence="1 2">
    <name type="scientific">Irpex rosettiformis</name>
    <dbReference type="NCBI Taxonomy" id="378272"/>
    <lineage>
        <taxon>Eukaryota</taxon>
        <taxon>Fungi</taxon>
        <taxon>Dikarya</taxon>
        <taxon>Basidiomycota</taxon>
        <taxon>Agaricomycotina</taxon>
        <taxon>Agaricomycetes</taxon>
        <taxon>Polyporales</taxon>
        <taxon>Irpicaceae</taxon>
        <taxon>Irpex</taxon>
    </lineage>
</organism>
<evidence type="ECO:0000313" key="1">
    <source>
        <dbReference type="EMBL" id="KAI0089591.1"/>
    </source>
</evidence>
<sequence>MEPIILYDAPSQRSYKAWSPNTWKIRYALNYKGIAYRTEWTEYPDIEPLCKRLGIPPTDKKPNGGDRYTLPIIYDPSTNTAVGDSAKIAKYLDTAYPRTPRIFPPGTDAFQAAFEAFFLSKILQPTFRTVAAQTAAKTLNPISGEFFRRSREEDFYFGKLENLNTPEAWKALEEGLGQAKIFLEANGEGKALTFFGNKDKLTFSDFQLAAVLKWSKSAWGDNSEEWERIARFHDGFPGKFLEQFNELEVVDL</sequence>
<name>A0ACB8U5X4_9APHY</name>
<comment type="caution">
    <text evidence="1">The sequence shown here is derived from an EMBL/GenBank/DDBJ whole genome shotgun (WGS) entry which is preliminary data.</text>
</comment>
<gene>
    <name evidence="1" type="ORF">BDY19DRAFT_993173</name>
</gene>
<reference evidence="1" key="1">
    <citation type="journal article" date="2021" name="Environ. Microbiol.">
        <title>Gene family expansions and transcriptome signatures uncover fungal adaptations to wood decay.</title>
        <authorList>
            <person name="Hage H."/>
            <person name="Miyauchi S."/>
            <person name="Viragh M."/>
            <person name="Drula E."/>
            <person name="Min B."/>
            <person name="Chaduli D."/>
            <person name="Navarro D."/>
            <person name="Favel A."/>
            <person name="Norest M."/>
            <person name="Lesage-Meessen L."/>
            <person name="Balint B."/>
            <person name="Merenyi Z."/>
            <person name="de Eugenio L."/>
            <person name="Morin E."/>
            <person name="Martinez A.T."/>
            <person name="Baldrian P."/>
            <person name="Stursova M."/>
            <person name="Martinez M.J."/>
            <person name="Novotny C."/>
            <person name="Magnuson J.K."/>
            <person name="Spatafora J.W."/>
            <person name="Maurice S."/>
            <person name="Pangilinan J."/>
            <person name="Andreopoulos W."/>
            <person name="LaButti K."/>
            <person name="Hundley H."/>
            <person name="Na H."/>
            <person name="Kuo A."/>
            <person name="Barry K."/>
            <person name="Lipzen A."/>
            <person name="Henrissat B."/>
            <person name="Riley R."/>
            <person name="Ahrendt S."/>
            <person name="Nagy L.G."/>
            <person name="Grigoriev I.V."/>
            <person name="Martin F."/>
            <person name="Rosso M.N."/>
        </authorList>
    </citation>
    <scope>NUCLEOTIDE SEQUENCE</scope>
    <source>
        <strain evidence="1">CBS 384.51</strain>
    </source>
</reference>
<dbReference type="EMBL" id="MU274910">
    <property type="protein sequence ID" value="KAI0089591.1"/>
    <property type="molecule type" value="Genomic_DNA"/>
</dbReference>
<evidence type="ECO:0000313" key="2">
    <source>
        <dbReference type="Proteomes" id="UP001055072"/>
    </source>
</evidence>
<proteinExistence type="predicted"/>
<dbReference type="Proteomes" id="UP001055072">
    <property type="component" value="Unassembled WGS sequence"/>
</dbReference>